<dbReference type="RefSeq" id="WP_126162654.1">
    <property type="nucleotide sequence ID" value="NZ_RQPJ01000006.1"/>
</dbReference>
<comment type="caution">
    <text evidence="1">The sequence shown here is derived from an EMBL/GenBank/DDBJ whole genome shotgun (WGS) entry which is preliminary data.</text>
</comment>
<dbReference type="AlphaFoldDB" id="A0A430K2L4"/>
<dbReference type="Gene3D" id="1.10.3680.10">
    <property type="entry name" value="TerB-like"/>
    <property type="match status" value="1"/>
</dbReference>
<dbReference type="SUPFAM" id="SSF158682">
    <property type="entry name" value="TerB-like"/>
    <property type="match status" value="1"/>
</dbReference>
<keyword evidence="2" id="KW-1185">Reference proteome</keyword>
<dbReference type="EMBL" id="RQPJ01000006">
    <property type="protein sequence ID" value="RTE53218.1"/>
    <property type="molecule type" value="Genomic_DNA"/>
</dbReference>
<dbReference type="Proteomes" id="UP000267585">
    <property type="component" value="Unassembled WGS sequence"/>
</dbReference>
<accession>A0A430K2L4</accession>
<sequence length="133" mass="15439">MNTYLEKLGILSQMISFARIDKKILDSEYDFLWGVAQQLGIGKEDFNSLFHKEPKKVVLKSEAERILQFHRLVLLMNIDQEQKLVEIEELHNVGLGFGLPQAAIEQVLIAMHRYPDKVVPPEVLMEIFKVYKN</sequence>
<dbReference type="OrthoDB" id="1143847at2"/>
<name>A0A430K2L4_9FLAO</name>
<organism evidence="1 2">
    <name type="scientific">Arenibacter aquaticus</name>
    <dbReference type="NCBI Taxonomy" id="2489054"/>
    <lineage>
        <taxon>Bacteria</taxon>
        <taxon>Pseudomonadati</taxon>
        <taxon>Bacteroidota</taxon>
        <taxon>Flavobacteriia</taxon>
        <taxon>Flavobacteriales</taxon>
        <taxon>Flavobacteriaceae</taxon>
        <taxon>Arenibacter</taxon>
    </lineage>
</organism>
<gene>
    <name evidence="1" type="ORF">EHW67_12100</name>
</gene>
<dbReference type="InterPro" id="IPR029024">
    <property type="entry name" value="TerB-like"/>
</dbReference>
<protein>
    <submittedName>
        <fullName evidence="1">TerB family tellurite resistance protein</fullName>
    </submittedName>
</protein>
<reference evidence="1 2" key="1">
    <citation type="submission" date="2018-11" db="EMBL/GenBank/DDBJ databases">
        <title>Arenibacter aquaticus sp.nov., a marine bacterium isolated from surface seawater in the South China Sea.</title>
        <authorList>
            <person name="Guo J."/>
            <person name="Sun J."/>
        </authorList>
    </citation>
    <scope>NUCLEOTIDE SEQUENCE [LARGE SCALE GENOMIC DNA]</scope>
    <source>
        <strain evidence="1 2">GUO666</strain>
    </source>
</reference>
<evidence type="ECO:0000313" key="1">
    <source>
        <dbReference type="EMBL" id="RTE53218.1"/>
    </source>
</evidence>
<evidence type="ECO:0000313" key="2">
    <source>
        <dbReference type="Proteomes" id="UP000267585"/>
    </source>
</evidence>
<proteinExistence type="predicted"/>